<evidence type="ECO:0000256" key="1">
    <source>
        <dbReference type="PIRSR" id="PIRSR001359-1"/>
    </source>
</evidence>
<feature type="binding site" evidence="2">
    <location>
        <position position="180"/>
    </location>
    <ligand>
        <name>dihydroxyacetone phosphate</name>
        <dbReference type="ChEBI" id="CHEBI:57642"/>
    </ligand>
</feature>
<feature type="binding site" evidence="3">
    <location>
        <position position="83"/>
    </location>
    <ligand>
        <name>Zn(2+)</name>
        <dbReference type="ChEBI" id="CHEBI:29105"/>
        <label>1</label>
        <note>catalytic</note>
    </ligand>
</feature>
<feature type="binding site" evidence="2">
    <location>
        <begin position="208"/>
        <end position="210"/>
    </location>
    <ligand>
        <name>dihydroxyacetone phosphate</name>
        <dbReference type="ChEBI" id="CHEBI:57642"/>
    </ligand>
</feature>
<organism evidence="4 5">
    <name type="scientific">Compostimonas suwonensis</name>
    <dbReference type="NCBI Taxonomy" id="1048394"/>
    <lineage>
        <taxon>Bacteria</taxon>
        <taxon>Bacillati</taxon>
        <taxon>Actinomycetota</taxon>
        <taxon>Actinomycetes</taxon>
        <taxon>Micrococcales</taxon>
        <taxon>Microbacteriaceae</taxon>
        <taxon>Compostimonas</taxon>
    </lineage>
</organism>
<dbReference type="Proteomes" id="UP000230161">
    <property type="component" value="Unassembled WGS sequence"/>
</dbReference>
<evidence type="ECO:0000313" key="5">
    <source>
        <dbReference type="Proteomes" id="UP000230161"/>
    </source>
</evidence>
<dbReference type="GO" id="GO:0016832">
    <property type="term" value="F:aldehyde-lyase activity"/>
    <property type="evidence" value="ECO:0007669"/>
    <property type="project" value="InterPro"/>
</dbReference>
<reference evidence="4 5" key="1">
    <citation type="submission" date="2017-11" db="EMBL/GenBank/DDBJ databases">
        <title>Genomic Encyclopedia of Archaeal and Bacterial Type Strains, Phase II (KMG-II): From Individual Species to Whole Genera.</title>
        <authorList>
            <person name="Goeker M."/>
        </authorList>
    </citation>
    <scope>NUCLEOTIDE SEQUENCE [LARGE SCALE GENOMIC DNA]</scope>
    <source>
        <strain evidence="4 5">DSM 25625</strain>
    </source>
</reference>
<feature type="binding site" evidence="3">
    <location>
        <position position="104"/>
    </location>
    <ligand>
        <name>Zn(2+)</name>
        <dbReference type="ChEBI" id="CHEBI:29105"/>
        <label>2</label>
    </ligand>
</feature>
<keyword evidence="5" id="KW-1185">Reference proteome</keyword>
<dbReference type="AlphaFoldDB" id="A0A2M9C3B5"/>
<keyword evidence="3" id="KW-0862">Zinc</keyword>
<dbReference type="PANTHER" id="PTHR30304:SF0">
    <property type="entry name" value="D-TAGATOSE-1,6-BISPHOSPHATE ALDOLASE SUBUNIT GATY-RELATED"/>
    <property type="match status" value="1"/>
</dbReference>
<accession>A0A2M9C3B5</accession>
<keyword evidence="3" id="KW-0479">Metal-binding</keyword>
<name>A0A2M9C3B5_9MICO</name>
<dbReference type="InterPro" id="IPR050246">
    <property type="entry name" value="Class_II_FBP_aldolase"/>
</dbReference>
<feature type="active site" description="Proton donor" evidence="1">
    <location>
        <position position="82"/>
    </location>
</feature>
<dbReference type="EMBL" id="PGFB01000001">
    <property type="protein sequence ID" value="PJJ65002.1"/>
    <property type="molecule type" value="Genomic_DNA"/>
</dbReference>
<feature type="binding site" evidence="3">
    <location>
        <position position="134"/>
    </location>
    <ligand>
        <name>Zn(2+)</name>
        <dbReference type="ChEBI" id="CHEBI:29105"/>
        <label>2</label>
    </ligand>
</feature>
<feature type="binding site" evidence="2">
    <location>
        <begin position="229"/>
        <end position="232"/>
    </location>
    <ligand>
        <name>dihydroxyacetone phosphate</name>
        <dbReference type="ChEBI" id="CHEBI:57642"/>
    </ligand>
</feature>
<dbReference type="GO" id="GO:0005975">
    <property type="term" value="P:carbohydrate metabolic process"/>
    <property type="evidence" value="ECO:0007669"/>
    <property type="project" value="InterPro"/>
</dbReference>
<feature type="binding site" evidence="3">
    <location>
        <position position="207"/>
    </location>
    <ligand>
        <name>Zn(2+)</name>
        <dbReference type="ChEBI" id="CHEBI:29105"/>
        <label>1</label>
        <note>catalytic</note>
    </ligand>
</feature>
<dbReference type="RefSeq" id="WP_100342950.1">
    <property type="nucleotide sequence ID" value="NZ_PGFB01000001.1"/>
</dbReference>
<sequence length="286" mass="30620">MPVVSLKSIVDEAFEHRYGVPAINIVNDLTLASVLAGAVEANSPVIVQTSVKTVKSIGSDVLFAMWSAMTEGIPVPVTLHLDHCPDRAVLSECLERGWNSVLFDASTLPVEENLRQTIEVVAEARRYGAHVEGEIESITGVEDGVGSDTEAARQSLAVSLDFIERTGVDVFAPAIGNAHGVYKREPVLDFQRVSDLVEAHPIPIALHGGSGMTDAQFTDLIARGCAKVNISTALKIRYLQGMLEATREAEAADKWDPPTVFTKVEKQIRDLTVGLATTFGSAGKAA</sequence>
<dbReference type="NCBIfam" id="TIGR00167">
    <property type="entry name" value="cbbA"/>
    <property type="match status" value="1"/>
</dbReference>
<dbReference type="Pfam" id="PF01116">
    <property type="entry name" value="F_bP_aldolase"/>
    <property type="match status" value="1"/>
</dbReference>
<dbReference type="InterPro" id="IPR013785">
    <property type="entry name" value="Aldolase_TIM"/>
</dbReference>
<dbReference type="OrthoDB" id="9803995at2"/>
<protein>
    <submittedName>
        <fullName evidence="4">Fructose-bisphosphate aldolase class II</fullName>
    </submittedName>
</protein>
<dbReference type="Gene3D" id="3.20.20.70">
    <property type="entry name" value="Aldolase class I"/>
    <property type="match status" value="1"/>
</dbReference>
<feature type="binding site" evidence="3">
    <location>
        <position position="179"/>
    </location>
    <ligand>
        <name>Zn(2+)</name>
        <dbReference type="ChEBI" id="CHEBI:29105"/>
        <label>1</label>
        <note>catalytic</note>
    </ligand>
</feature>
<comment type="caution">
    <text evidence="4">The sequence shown here is derived from an EMBL/GenBank/DDBJ whole genome shotgun (WGS) entry which is preliminary data.</text>
</comment>
<evidence type="ECO:0000313" key="4">
    <source>
        <dbReference type="EMBL" id="PJJ65002.1"/>
    </source>
</evidence>
<evidence type="ECO:0000256" key="3">
    <source>
        <dbReference type="PIRSR" id="PIRSR001359-3"/>
    </source>
</evidence>
<dbReference type="InterPro" id="IPR000771">
    <property type="entry name" value="FBA_II"/>
</dbReference>
<proteinExistence type="predicted"/>
<evidence type="ECO:0000256" key="2">
    <source>
        <dbReference type="PIRSR" id="PIRSR001359-2"/>
    </source>
</evidence>
<gene>
    <name evidence="4" type="ORF">CLV54_0027</name>
</gene>
<comment type="cofactor">
    <cofactor evidence="3">
        <name>Zn(2+)</name>
        <dbReference type="ChEBI" id="CHEBI:29105"/>
    </cofactor>
    <text evidence="3">Binds 2 Zn(2+) ions per subunit. One is catalytic and the other provides a structural contribution.</text>
</comment>
<dbReference type="SUPFAM" id="SSF51569">
    <property type="entry name" value="Aldolase"/>
    <property type="match status" value="1"/>
</dbReference>
<dbReference type="GO" id="GO:0008270">
    <property type="term" value="F:zinc ion binding"/>
    <property type="evidence" value="ECO:0007669"/>
    <property type="project" value="InterPro"/>
</dbReference>
<dbReference type="PIRSF" id="PIRSF001359">
    <property type="entry name" value="F_bP_aldolase_II"/>
    <property type="match status" value="1"/>
</dbReference>
<dbReference type="PANTHER" id="PTHR30304">
    <property type="entry name" value="D-TAGATOSE-1,6-BISPHOSPHATE ALDOLASE"/>
    <property type="match status" value="1"/>
</dbReference>